<organism evidence="1 2">
    <name type="scientific">Dentiscutata heterogama</name>
    <dbReference type="NCBI Taxonomy" id="1316150"/>
    <lineage>
        <taxon>Eukaryota</taxon>
        <taxon>Fungi</taxon>
        <taxon>Fungi incertae sedis</taxon>
        <taxon>Mucoromycota</taxon>
        <taxon>Glomeromycotina</taxon>
        <taxon>Glomeromycetes</taxon>
        <taxon>Diversisporales</taxon>
        <taxon>Gigasporaceae</taxon>
        <taxon>Dentiscutata</taxon>
    </lineage>
</organism>
<comment type="caution">
    <text evidence="1">The sequence shown here is derived from an EMBL/GenBank/DDBJ whole genome shotgun (WGS) entry which is preliminary data.</text>
</comment>
<protein>
    <submittedName>
        <fullName evidence="1">11127_t:CDS:1</fullName>
    </submittedName>
</protein>
<proteinExistence type="predicted"/>
<dbReference type="EMBL" id="CAJVPU010010796">
    <property type="protein sequence ID" value="CAG8608887.1"/>
    <property type="molecule type" value="Genomic_DNA"/>
</dbReference>
<reference evidence="1" key="1">
    <citation type="submission" date="2021-06" db="EMBL/GenBank/DDBJ databases">
        <authorList>
            <person name="Kallberg Y."/>
            <person name="Tangrot J."/>
            <person name="Rosling A."/>
        </authorList>
    </citation>
    <scope>NUCLEOTIDE SEQUENCE</scope>
    <source>
        <strain evidence="1">IL203A</strain>
    </source>
</reference>
<sequence>MSSSRSRGSLGTSQYSERREFDSLFRDFNEMSQFAVRGITFATEAATDLEEAEEQEELNQLDVIVRDYIDLDNRINFQRTALNTLKIKDLVEDYESQLDDALKKYESKSENEKYFQNENYIEFRQKIWDVNHPDETMPPLDKEADDEIVMGKQKESLYCPITTLLLEEPVTSNVCKHTFSKDAIMQLIRRNMNSVPCPMTGCDKYIMEHNLHPNKRIERKVQQYKAQSEDPMDDVELVMSTACLELAVSVSFIAVSFIVILLFLSYDFCNISCSKIPSLVDFQHNVNYLKTTII</sequence>
<name>A0ACA9MSR1_9GLOM</name>
<evidence type="ECO:0000313" key="1">
    <source>
        <dbReference type="EMBL" id="CAG8608887.1"/>
    </source>
</evidence>
<dbReference type="Proteomes" id="UP000789702">
    <property type="component" value="Unassembled WGS sequence"/>
</dbReference>
<keyword evidence="2" id="KW-1185">Reference proteome</keyword>
<gene>
    <name evidence="1" type="ORF">DHETER_LOCUS7550</name>
</gene>
<accession>A0ACA9MSR1</accession>
<evidence type="ECO:0000313" key="2">
    <source>
        <dbReference type="Proteomes" id="UP000789702"/>
    </source>
</evidence>
<feature type="non-terminal residue" evidence="1">
    <location>
        <position position="294"/>
    </location>
</feature>